<name>A0A8J7JIK6_9BACT</name>
<comment type="similarity">
    <text evidence="1 4">Belongs to the DegT/DnrJ/EryC1 family.</text>
</comment>
<dbReference type="GO" id="GO:0030170">
    <property type="term" value="F:pyridoxal phosphate binding"/>
    <property type="evidence" value="ECO:0007669"/>
    <property type="project" value="TreeGrafter"/>
</dbReference>
<dbReference type="Gene3D" id="3.90.1150.10">
    <property type="entry name" value="Aspartate Aminotransferase, domain 1"/>
    <property type="match status" value="1"/>
</dbReference>
<dbReference type="InterPro" id="IPR015424">
    <property type="entry name" value="PyrdxlP-dep_Trfase"/>
</dbReference>
<dbReference type="CDD" id="cd00616">
    <property type="entry name" value="AHBA_syn"/>
    <property type="match status" value="1"/>
</dbReference>
<dbReference type="PANTHER" id="PTHR30244">
    <property type="entry name" value="TRANSAMINASE"/>
    <property type="match status" value="1"/>
</dbReference>
<proteinExistence type="inferred from homology"/>
<comment type="caution">
    <text evidence="5">The sequence shown here is derived from an EMBL/GenBank/DDBJ whole genome shotgun (WGS) entry which is preliminary data.</text>
</comment>
<organism evidence="5 6">
    <name type="scientific">Geomesophilobacter sediminis</name>
    <dbReference type="NCBI Taxonomy" id="2798584"/>
    <lineage>
        <taxon>Bacteria</taxon>
        <taxon>Pseudomonadati</taxon>
        <taxon>Thermodesulfobacteriota</taxon>
        <taxon>Desulfuromonadia</taxon>
        <taxon>Geobacterales</taxon>
        <taxon>Geobacteraceae</taxon>
        <taxon>Geomesophilobacter</taxon>
    </lineage>
</organism>
<accession>A0A8J7JIK6</accession>
<feature type="active site" description="Proton acceptor" evidence="2">
    <location>
        <position position="197"/>
    </location>
</feature>
<dbReference type="EMBL" id="JAEMHM010000004">
    <property type="protein sequence ID" value="MBJ6724275.1"/>
    <property type="molecule type" value="Genomic_DNA"/>
</dbReference>
<dbReference type="InterPro" id="IPR000653">
    <property type="entry name" value="DegT/StrS_aminotransferase"/>
</dbReference>
<dbReference type="Proteomes" id="UP000636888">
    <property type="component" value="Unassembled WGS sequence"/>
</dbReference>
<evidence type="ECO:0000256" key="4">
    <source>
        <dbReference type="RuleBase" id="RU004508"/>
    </source>
</evidence>
<dbReference type="Gene3D" id="3.40.640.10">
    <property type="entry name" value="Type I PLP-dependent aspartate aminotransferase-like (Major domain)"/>
    <property type="match status" value="1"/>
</dbReference>
<keyword evidence="5" id="KW-0808">Transferase</keyword>
<dbReference type="InterPro" id="IPR015422">
    <property type="entry name" value="PyrdxlP-dep_Trfase_small"/>
</dbReference>
<evidence type="ECO:0000313" key="6">
    <source>
        <dbReference type="Proteomes" id="UP000636888"/>
    </source>
</evidence>
<keyword evidence="3 4" id="KW-0663">Pyridoxal phosphate</keyword>
<dbReference type="AlphaFoldDB" id="A0A8J7JIK6"/>
<dbReference type="RefSeq" id="WP_199383111.1">
    <property type="nucleotide sequence ID" value="NZ_JAEMHM010000004.1"/>
</dbReference>
<keyword evidence="6" id="KW-1185">Reference proteome</keyword>
<evidence type="ECO:0000256" key="1">
    <source>
        <dbReference type="ARBA" id="ARBA00037999"/>
    </source>
</evidence>
<evidence type="ECO:0000256" key="3">
    <source>
        <dbReference type="PIRSR" id="PIRSR000390-2"/>
    </source>
</evidence>
<evidence type="ECO:0000313" key="5">
    <source>
        <dbReference type="EMBL" id="MBJ6724275.1"/>
    </source>
</evidence>
<dbReference type="PIRSF" id="PIRSF000390">
    <property type="entry name" value="PLP_StrS"/>
    <property type="match status" value="1"/>
</dbReference>
<feature type="modified residue" description="N6-(pyridoxal phosphate)lysine" evidence="3">
    <location>
        <position position="197"/>
    </location>
</feature>
<keyword evidence="5" id="KW-0032">Aminotransferase</keyword>
<sequence>MPNLAQLGGTPVRSNDRFLVYGAPLIEEAEIAEVTACLRAGWIGTGPRVHQFENDFRRYKGAKYSAALNSCTAGLHLAMFACGIGPGDEVITTPMTFCATVNAIIHCGATPVLADCDLTTMNVLPEEIERKITARTKAIIPVHFAGRCCDMEAIVSLARRYDLLVIEDCAHAIESEYRGKKAGTFGDIGCFSFYVTKNVVTGEGGMVITDDERLVGRIKTLGLHGMTKDAWSRFSDAGYKHYQVIHAGYKYNMTDMQAAMGIHQLARVEKSWERRAAIWSRYNEAFADLPCVIPADPEPDTRHAFHLYTVRIGPATKRDWVLEAMTCEGIGIGVHYVPVHLHPFYRKTFGWKEGDFPNAEQIGQSTLSLPLSPALSEEDVEDVITAFRKVAVAAVQ</sequence>
<dbReference type="Pfam" id="PF01041">
    <property type="entry name" value="DegT_DnrJ_EryC1"/>
    <property type="match status" value="1"/>
</dbReference>
<dbReference type="InterPro" id="IPR015421">
    <property type="entry name" value="PyrdxlP-dep_Trfase_major"/>
</dbReference>
<dbReference type="SUPFAM" id="SSF53383">
    <property type="entry name" value="PLP-dependent transferases"/>
    <property type="match status" value="1"/>
</dbReference>
<dbReference type="PANTHER" id="PTHR30244:SF34">
    <property type="entry name" value="DTDP-4-AMINO-4,6-DIDEOXYGALACTOSE TRANSAMINASE"/>
    <property type="match status" value="1"/>
</dbReference>
<gene>
    <name evidence="5" type="ORF">JFN93_06120</name>
</gene>
<protein>
    <submittedName>
        <fullName evidence="5">DegT/DnrJ/EryC1/StrS family aminotransferase</fullName>
    </submittedName>
</protein>
<dbReference type="GO" id="GO:0008483">
    <property type="term" value="F:transaminase activity"/>
    <property type="evidence" value="ECO:0007669"/>
    <property type="project" value="UniProtKB-KW"/>
</dbReference>
<reference evidence="5" key="1">
    <citation type="submission" date="2020-12" db="EMBL/GenBank/DDBJ databases">
        <title>Geomonas sp. Red875, isolated from river sediment.</title>
        <authorList>
            <person name="Xu Z."/>
            <person name="Zhang Z."/>
            <person name="Masuda Y."/>
            <person name="Itoh H."/>
            <person name="Senoo K."/>
        </authorList>
    </citation>
    <scope>NUCLEOTIDE SEQUENCE</scope>
    <source>
        <strain evidence="5">Red875</strain>
    </source>
</reference>
<dbReference type="GO" id="GO:0000271">
    <property type="term" value="P:polysaccharide biosynthetic process"/>
    <property type="evidence" value="ECO:0007669"/>
    <property type="project" value="TreeGrafter"/>
</dbReference>
<evidence type="ECO:0000256" key="2">
    <source>
        <dbReference type="PIRSR" id="PIRSR000390-1"/>
    </source>
</evidence>